<keyword evidence="1 2" id="KW-0728">SH3 domain</keyword>
<dbReference type="PRINTS" id="PR00452">
    <property type="entry name" value="SH3DOMAIN"/>
</dbReference>
<feature type="domain" description="SH3" evidence="3">
    <location>
        <begin position="206"/>
        <end position="265"/>
    </location>
</feature>
<name>A0A452UHQ5_URSMA</name>
<dbReference type="GO" id="GO:0070947">
    <property type="term" value="P:neutrophil-mediated killing of fungus"/>
    <property type="evidence" value="ECO:0007669"/>
    <property type="project" value="Ensembl"/>
</dbReference>
<dbReference type="InterPro" id="IPR051228">
    <property type="entry name" value="NADPH_Oxidase/PX-Domain"/>
</dbReference>
<dbReference type="AlphaFoldDB" id="A0A452UHQ5"/>
<feature type="domain" description="SH3" evidence="3">
    <location>
        <begin position="136"/>
        <end position="195"/>
    </location>
</feature>
<dbReference type="PROSITE" id="PS50002">
    <property type="entry name" value="SH3"/>
    <property type="match status" value="2"/>
</dbReference>
<dbReference type="InterPro" id="IPR035756">
    <property type="entry name" value="NCF1_SH3_1"/>
</dbReference>
<dbReference type="GO" id="GO:0042554">
    <property type="term" value="P:superoxide anion generation"/>
    <property type="evidence" value="ECO:0007669"/>
    <property type="project" value="Ensembl"/>
</dbReference>
<dbReference type="GO" id="GO:0006612">
    <property type="term" value="P:protein targeting to membrane"/>
    <property type="evidence" value="ECO:0007669"/>
    <property type="project" value="Ensembl"/>
</dbReference>
<dbReference type="GO" id="GO:0043020">
    <property type="term" value="C:NADPH oxidase complex"/>
    <property type="evidence" value="ECO:0007669"/>
    <property type="project" value="Ensembl"/>
</dbReference>
<dbReference type="GO" id="GO:0006954">
    <property type="term" value="P:inflammatory response"/>
    <property type="evidence" value="ECO:0007669"/>
    <property type="project" value="Ensembl"/>
</dbReference>
<dbReference type="PANTHER" id="PTHR15706:SF6">
    <property type="entry name" value="NEUTROPHIL CYTOSOL FACTOR 1-RELATED"/>
    <property type="match status" value="1"/>
</dbReference>
<proteinExistence type="predicted"/>
<dbReference type="SMART" id="SM00326">
    <property type="entry name" value="SH3"/>
    <property type="match status" value="2"/>
</dbReference>
<dbReference type="InterPro" id="IPR035757">
    <property type="entry name" value="NCF1_SH3_2"/>
</dbReference>
<evidence type="ECO:0000313" key="5">
    <source>
        <dbReference type="Ensembl" id="ENSUMAP00000020412"/>
    </source>
</evidence>
<evidence type="ECO:0000256" key="1">
    <source>
        <dbReference type="ARBA" id="ARBA00022443"/>
    </source>
</evidence>
<dbReference type="GO" id="GO:0009898">
    <property type="term" value="C:cytoplasmic side of plasma membrane"/>
    <property type="evidence" value="ECO:0007669"/>
    <property type="project" value="Ensembl"/>
</dbReference>
<dbReference type="GO" id="GO:0035091">
    <property type="term" value="F:phosphatidylinositol binding"/>
    <property type="evidence" value="ECO:0007669"/>
    <property type="project" value="Ensembl"/>
</dbReference>
<dbReference type="Gene3D" id="3.30.1520.10">
    <property type="entry name" value="Phox-like domain"/>
    <property type="match status" value="1"/>
</dbReference>
<dbReference type="GO" id="GO:0016176">
    <property type="term" value="F:superoxide-generating NADPH oxidase activator activity"/>
    <property type="evidence" value="ECO:0007669"/>
    <property type="project" value="Ensembl"/>
</dbReference>
<dbReference type="GO" id="GO:0043325">
    <property type="term" value="F:phosphatidylinositol-3,4-bisphosphate binding"/>
    <property type="evidence" value="ECO:0007669"/>
    <property type="project" value="Ensembl"/>
</dbReference>
<dbReference type="FunFam" id="2.30.30.40:FF:000121">
    <property type="entry name" value="Neutrophil cytosol factor 1"/>
    <property type="match status" value="1"/>
</dbReference>
<organism evidence="5">
    <name type="scientific">Ursus maritimus</name>
    <name type="common">Polar bear</name>
    <name type="synonym">Thalarctos maritimus</name>
    <dbReference type="NCBI Taxonomy" id="29073"/>
    <lineage>
        <taxon>Eukaryota</taxon>
        <taxon>Metazoa</taxon>
        <taxon>Chordata</taxon>
        <taxon>Craniata</taxon>
        <taxon>Vertebrata</taxon>
        <taxon>Euteleostomi</taxon>
        <taxon>Mammalia</taxon>
        <taxon>Eutheria</taxon>
        <taxon>Laurasiatheria</taxon>
        <taxon>Carnivora</taxon>
        <taxon>Caniformia</taxon>
        <taxon>Ursidae</taxon>
        <taxon>Ursus</taxon>
    </lineage>
</organism>
<dbReference type="GeneTree" id="ENSGT00940000160014"/>
<evidence type="ECO:0000259" key="4">
    <source>
        <dbReference type="PROSITE" id="PS50195"/>
    </source>
</evidence>
<dbReference type="InterPro" id="IPR001683">
    <property type="entry name" value="PX_dom"/>
</dbReference>
<dbReference type="FunFam" id="2.30.30.40:FF:000127">
    <property type="entry name" value="neutrophil cytosol factor 1"/>
    <property type="match status" value="1"/>
</dbReference>
<dbReference type="Pfam" id="PF00018">
    <property type="entry name" value="SH3_1"/>
    <property type="match status" value="2"/>
</dbReference>
<reference evidence="5" key="1">
    <citation type="submission" date="2019-03" db="UniProtKB">
        <authorList>
            <consortium name="Ensembl"/>
        </authorList>
    </citation>
    <scope>IDENTIFICATION</scope>
</reference>
<dbReference type="PROSITE" id="PS50195">
    <property type="entry name" value="PX"/>
    <property type="match status" value="1"/>
</dbReference>
<dbReference type="GO" id="GO:0002679">
    <property type="term" value="P:respiratory burst involved in defense response"/>
    <property type="evidence" value="ECO:0007669"/>
    <property type="project" value="Ensembl"/>
</dbReference>
<dbReference type="Gene3D" id="2.30.30.40">
    <property type="entry name" value="SH3 Domains"/>
    <property type="match status" value="2"/>
</dbReference>
<feature type="domain" description="PX" evidence="4">
    <location>
        <begin position="1"/>
        <end position="107"/>
    </location>
</feature>
<dbReference type="GO" id="GO:0001878">
    <property type="term" value="P:response to yeast"/>
    <property type="evidence" value="ECO:0007669"/>
    <property type="project" value="Ensembl"/>
</dbReference>
<accession>A0A452UHQ5</accession>
<dbReference type="Pfam" id="PF00787">
    <property type="entry name" value="PX"/>
    <property type="match status" value="1"/>
</dbReference>
<dbReference type="CDD" id="cd12021">
    <property type="entry name" value="SH3_p47phox_1"/>
    <property type="match status" value="1"/>
</dbReference>
<gene>
    <name evidence="5" type="primary">NCF1</name>
</gene>
<dbReference type="GO" id="GO:0006968">
    <property type="term" value="P:cellular defense response"/>
    <property type="evidence" value="ECO:0007669"/>
    <property type="project" value="Ensembl"/>
</dbReference>
<dbReference type="GO" id="GO:0016175">
    <property type="term" value="F:superoxide-generating NAD(P)H oxidase activity"/>
    <property type="evidence" value="ECO:0007669"/>
    <property type="project" value="Ensembl"/>
</dbReference>
<protein>
    <submittedName>
        <fullName evidence="5">Neutrophil cytosolic factor 1</fullName>
    </submittedName>
</protein>
<dbReference type="SUPFAM" id="SSF50044">
    <property type="entry name" value="SH3-domain"/>
    <property type="match status" value="2"/>
</dbReference>
<dbReference type="GO" id="GO:0005829">
    <property type="term" value="C:cytosol"/>
    <property type="evidence" value="ECO:0007669"/>
    <property type="project" value="Ensembl"/>
</dbReference>
<dbReference type="GO" id="GO:0050665">
    <property type="term" value="P:hydrogen peroxide biosynthetic process"/>
    <property type="evidence" value="ECO:0007669"/>
    <property type="project" value="Ensembl"/>
</dbReference>
<dbReference type="GO" id="GO:0050673">
    <property type="term" value="P:epithelial cell proliferation"/>
    <property type="evidence" value="ECO:0007669"/>
    <property type="project" value="Ensembl"/>
</dbReference>
<dbReference type="CDD" id="cd12022">
    <property type="entry name" value="SH3_p47phox_2"/>
    <property type="match status" value="1"/>
</dbReference>
<sequence>RRYGIEPHIRLLRYEPVYMFLVKWQDLSEKVVYRRICLPLFFHAGDISPQNRIIPHLPAPRWYDGQRAAENRQGTLTEYCNALMSLPVKISRCPHLLNFFKVRPDDLKLPTDSQVKKPETYLVPKDNSLTDITGPIILQTYRAIADFEKSSGSQMALATGDVVEVVEKSESGWWFCQMKTKRGWVPASYLEPLDSPDEAEDPEPNYEGEPYVTIRAYTAEMEDEVSLQEGEAIEVIHKLLDGWWVIRKDDITGYFPSMYLQKSGQDVTQAQRQIKSRGAPPRRRGICLASRAPSCPPQACVGGVTSVLCPPWDGKTGPWGRCCNPLPLGTDGDHQMQPLAPRLGPTTLLLSALICRHSIIQRPQKTTCSFSQFSQAWLGHTAVPNTHTG</sequence>
<dbReference type="Ensembl" id="ENSUMAT00000024185.1">
    <property type="protein sequence ID" value="ENSUMAP00000020412.1"/>
    <property type="gene ID" value="ENSUMAG00000014919.1"/>
</dbReference>
<dbReference type="GO" id="GO:0017124">
    <property type="term" value="F:SH3 domain binding"/>
    <property type="evidence" value="ECO:0007669"/>
    <property type="project" value="Ensembl"/>
</dbReference>
<dbReference type="GO" id="GO:0070946">
    <property type="term" value="P:neutrophil-mediated killing of gram-positive bacterium"/>
    <property type="evidence" value="ECO:0007669"/>
    <property type="project" value="Ensembl"/>
</dbReference>
<dbReference type="SUPFAM" id="SSF64268">
    <property type="entry name" value="PX domain"/>
    <property type="match status" value="1"/>
</dbReference>
<dbReference type="InterPro" id="IPR036028">
    <property type="entry name" value="SH3-like_dom_sf"/>
</dbReference>
<evidence type="ECO:0000256" key="2">
    <source>
        <dbReference type="PROSITE-ProRule" id="PRU00192"/>
    </source>
</evidence>
<dbReference type="PANTHER" id="PTHR15706">
    <property type="entry name" value="SH3 MULTIPLE DOMAIN"/>
    <property type="match status" value="1"/>
</dbReference>
<dbReference type="InterPro" id="IPR001452">
    <property type="entry name" value="SH3_domain"/>
</dbReference>
<evidence type="ECO:0000259" key="3">
    <source>
        <dbReference type="PROSITE" id="PS50002"/>
    </source>
</evidence>
<dbReference type="InterPro" id="IPR036871">
    <property type="entry name" value="PX_dom_sf"/>
</dbReference>
<dbReference type="GO" id="GO:0006691">
    <property type="term" value="P:leukotriene metabolic process"/>
    <property type="evidence" value="ECO:0007669"/>
    <property type="project" value="Ensembl"/>
</dbReference>